<keyword evidence="4 5" id="KW-0472">Membrane</keyword>
<reference evidence="6" key="1">
    <citation type="submission" date="2023-06" db="EMBL/GenBank/DDBJ databases">
        <title>Genome sequence of Methanosarcinaceae archaeon Ag5.</title>
        <authorList>
            <person name="Protasov E."/>
            <person name="Platt K."/>
            <person name="Poehlein A."/>
            <person name="Daniel R."/>
            <person name="Brune A."/>
        </authorList>
    </citation>
    <scope>NUCLEOTIDE SEQUENCE</scope>
    <source>
        <strain evidence="6">Ag5</strain>
    </source>
</reference>
<evidence type="ECO:0000256" key="5">
    <source>
        <dbReference type="SAM" id="Phobius"/>
    </source>
</evidence>
<dbReference type="GO" id="GO:0005886">
    <property type="term" value="C:plasma membrane"/>
    <property type="evidence" value="ECO:0007669"/>
    <property type="project" value="TreeGrafter"/>
</dbReference>
<evidence type="ECO:0000313" key="7">
    <source>
        <dbReference type="Proteomes" id="UP001271789"/>
    </source>
</evidence>
<dbReference type="Proteomes" id="UP001271789">
    <property type="component" value="Unassembled WGS sequence"/>
</dbReference>
<proteinExistence type="predicted"/>
<dbReference type="CDD" id="cd16914">
    <property type="entry name" value="EcfT"/>
    <property type="match status" value="1"/>
</dbReference>
<gene>
    <name evidence="6" type="primary">ecfT_1</name>
    <name evidence="6" type="ORF">MsAg5_01180</name>
</gene>
<comment type="caution">
    <text evidence="6">The sequence shown here is derived from an EMBL/GenBank/DDBJ whole genome shotgun (WGS) entry which is preliminary data.</text>
</comment>
<evidence type="ECO:0000256" key="3">
    <source>
        <dbReference type="ARBA" id="ARBA00022989"/>
    </source>
</evidence>
<keyword evidence="7" id="KW-1185">Reference proteome</keyword>
<comment type="subcellular location">
    <subcellularLocation>
        <location evidence="1">Membrane</location>
        <topology evidence="1">Multi-pass membrane protein</topology>
    </subcellularLocation>
</comment>
<dbReference type="RefSeq" id="WP_338098672.1">
    <property type="nucleotide sequence ID" value="NZ_JAWDKD010000003.1"/>
</dbReference>
<feature type="transmembrane region" description="Helical" evidence="5">
    <location>
        <begin position="25"/>
        <end position="53"/>
    </location>
</feature>
<evidence type="ECO:0000313" key="6">
    <source>
        <dbReference type="EMBL" id="MDV0446288.1"/>
    </source>
</evidence>
<keyword evidence="2 5" id="KW-0812">Transmembrane</keyword>
<evidence type="ECO:0000256" key="2">
    <source>
        <dbReference type="ARBA" id="ARBA00022692"/>
    </source>
</evidence>
<protein>
    <submittedName>
        <fullName evidence="6">Energy-coupling factor transporter transmembrane protein EcfT</fullName>
    </submittedName>
</protein>
<organism evidence="6 7">
    <name type="scientific">Methanolapillus africanus</name>
    <dbReference type="NCBI Taxonomy" id="3028297"/>
    <lineage>
        <taxon>Archaea</taxon>
        <taxon>Methanobacteriati</taxon>
        <taxon>Methanobacteriota</taxon>
        <taxon>Stenosarchaea group</taxon>
        <taxon>Methanomicrobia</taxon>
        <taxon>Methanosarcinales</taxon>
        <taxon>Methanosarcinaceae</taxon>
        <taxon>Methanolapillus</taxon>
    </lineage>
</organism>
<feature type="transmembrane region" description="Helical" evidence="5">
    <location>
        <begin position="279"/>
        <end position="301"/>
    </location>
</feature>
<dbReference type="InterPro" id="IPR003339">
    <property type="entry name" value="ABC/ECF_trnsptr_transmembrane"/>
</dbReference>
<dbReference type="Pfam" id="PF02361">
    <property type="entry name" value="CbiQ"/>
    <property type="match status" value="1"/>
</dbReference>
<dbReference type="PANTHER" id="PTHR33514">
    <property type="entry name" value="PROTEIN ABCI12, CHLOROPLASTIC"/>
    <property type="match status" value="1"/>
</dbReference>
<dbReference type="EMBL" id="JAWDKD010000003">
    <property type="protein sequence ID" value="MDV0446288.1"/>
    <property type="molecule type" value="Genomic_DNA"/>
</dbReference>
<feature type="transmembrane region" description="Helical" evidence="5">
    <location>
        <begin position="194"/>
        <end position="216"/>
    </location>
</feature>
<keyword evidence="3 5" id="KW-1133">Transmembrane helix</keyword>
<evidence type="ECO:0000256" key="1">
    <source>
        <dbReference type="ARBA" id="ARBA00004141"/>
    </source>
</evidence>
<name>A0AAE4SD85_9EURY</name>
<feature type="transmembrane region" description="Helical" evidence="5">
    <location>
        <begin position="65"/>
        <end position="86"/>
    </location>
</feature>
<evidence type="ECO:0000256" key="4">
    <source>
        <dbReference type="ARBA" id="ARBA00023136"/>
    </source>
</evidence>
<sequence length="315" mass="36093">MMYKKYLSYESGKSFFHKLDPRTKIIALMVISLIIFSERLFVGLIMIAVLFLICAFISRVSVRKLFLSVRPMLFFIVLVFLLHFLFTNDPFAANRVFLDIQPVTVLPPDQVLYNDPTTPFVVSVKADSANDYHFISPSVYSFVTGIGTALKFLLLILFAALVTATTKQSDLIQGVDKLFRPVLPKRIGFTSHDLAVMVLLTVRFIPLLIVTGRQITTSAISRGFEIKRHPLRYTKILAVGLVSSIILFSSDVSFAMENRGYTGNERTYMNELKMKKKDYAFLVIFALLCLQFIFVFIYFLFQNPGMYQYFFTPNF</sequence>
<dbReference type="AlphaFoldDB" id="A0AAE4SD85"/>
<dbReference type="PANTHER" id="PTHR33514:SF13">
    <property type="entry name" value="PROTEIN ABCI12, CHLOROPLASTIC"/>
    <property type="match status" value="1"/>
</dbReference>
<accession>A0AAE4SD85</accession>
<feature type="transmembrane region" description="Helical" evidence="5">
    <location>
        <begin position="236"/>
        <end position="258"/>
    </location>
</feature>
<feature type="transmembrane region" description="Helical" evidence="5">
    <location>
        <begin position="139"/>
        <end position="162"/>
    </location>
</feature>